<dbReference type="PRINTS" id="PR00406">
    <property type="entry name" value="CYTB5RDTASE"/>
</dbReference>
<sequence>MSALQPNSGGSATGNPRNKTALKPGHSLMDWIRLGNSGVNLSGIQGRILVSKAQLAEHNKEDDMWMCIRGVVYNVTRYMDFHPGGREELMRGAGMDATELFNKVHPWVNYESILQKCIVGKMGSSLPDENPFVIPSKKSSEPKPLPSINVPVKPFENEKASSNNVSKSFYSMDWFQQLNFICFVFYLKSSCPKVLITLNENNTDLSLLINERSLLLHLEQPVKWPCQVKINLNVGKLQLQLNKEEAKLWKHHSTKTSTNNITSNSTSSVNIPVSKFNTMRLLHQEQVTHNVVLITLEYTSPMFFYVPVGHHVFIKFIVNDVDISKPYTPVEPLQAAPLSYSNTLTFLIKSYEDGLLSPLLCGLREGQELEVSSPEGKFDVGLIGKRNKLVLLAAGTGLTPMIPVINWSIQSQRQSVQLVFFNRTEQDIIWRDQLDTFASKNSKLSVDHVLSEPSSSWEGPCGRISLDLLHKYVPTRSSDIPADVFICVCGPIGFNQTTEQYLSELNYSQEDYFSFAG</sequence>
<dbReference type="GO" id="GO:0005783">
    <property type="term" value="C:endoplasmic reticulum"/>
    <property type="evidence" value="ECO:0007669"/>
    <property type="project" value="TreeGrafter"/>
</dbReference>
<dbReference type="KEGG" id="dci:103516316"/>
<dbReference type="SUPFAM" id="SSF52343">
    <property type="entry name" value="Ferredoxin reductase-like, C-terminal NADP-linked domain"/>
    <property type="match status" value="1"/>
</dbReference>
<dbReference type="Gene3D" id="2.40.30.10">
    <property type="entry name" value="Translation factors"/>
    <property type="match status" value="1"/>
</dbReference>
<dbReference type="SUPFAM" id="SSF55856">
    <property type="entry name" value="Cytochrome b5-like heme/steroid binding domain"/>
    <property type="match status" value="1"/>
</dbReference>
<dbReference type="InterPro" id="IPR001199">
    <property type="entry name" value="Cyt_B5-like_heme/steroid-bd"/>
</dbReference>
<dbReference type="FunFam" id="3.10.120.10:FF:000001">
    <property type="entry name" value="Cytochrome b5 reductase 4"/>
    <property type="match status" value="1"/>
</dbReference>
<evidence type="ECO:0000259" key="8">
    <source>
        <dbReference type="PROSITE" id="PS51384"/>
    </source>
</evidence>
<evidence type="ECO:0000256" key="6">
    <source>
        <dbReference type="SAM" id="MobiDB-lite"/>
    </source>
</evidence>
<keyword evidence="4" id="KW-0560">Oxidoreductase</keyword>
<evidence type="ECO:0000256" key="2">
    <source>
        <dbReference type="ARBA" id="ARBA00022617"/>
    </source>
</evidence>
<dbReference type="SMART" id="SM01117">
    <property type="entry name" value="Cyt-b5"/>
    <property type="match status" value="1"/>
</dbReference>
<dbReference type="PROSITE" id="PS50255">
    <property type="entry name" value="CYTOCHROME_B5_2"/>
    <property type="match status" value="1"/>
</dbReference>
<dbReference type="Gene3D" id="3.10.120.10">
    <property type="entry name" value="Cytochrome b5-like heme/steroid binding domain"/>
    <property type="match status" value="1"/>
</dbReference>
<dbReference type="OMA" id="ERFSCTN"/>
<dbReference type="AlphaFoldDB" id="A0A1S3DD70"/>
<dbReference type="CDD" id="cd06183">
    <property type="entry name" value="cyt_b5_reduct_like"/>
    <property type="match status" value="1"/>
</dbReference>
<dbReference type="GO" id="GO:0020037">
    <property type="term" value="F:heme binding"/>
    <property type="evidence" value="ECO:0007669"/>
    <property type="project" value="InterPro"/>
</dbReference>
<feature type="domain" description="Cytochrome b5 heme-binding" evidence="7">
    <location>
        <begin position="47"/>
        <end position="123"/>
    </location>
</feature>
<dbReference type="PANTHER" id="PTHR46237:SF1">
    <property type="entry name" value="CYTOCHROME B5 REDUCTASE 4"/>
    <property type="match status" value="1"/>
</dbReference>
<evidence type="ECO:0000313" key="10">
    <source>
        <dbReference type="RefSeq" id="XP_008479504.1"/>
    </source>
</evidence>
<dbReference type="FunFam" id="3.40.50.80:FF:000021">
    <property type="entry name" value="Cytochrome b5 reductase 4"/>
    <property type="match status" value="1"/>
</dbReference>
<dbReference type="Pfam" id="PF00175">
    <property type="entry name" value="NAD_binding_1"/>
    <property type="match status" value="1"/>
</dbReference>
<protein>
    <submittedName>
        <fullName evidence="10">Cytochrome b5 reductase 4 isoform X1</fullName>
    </submittedName>
</protein>
<feature type="compositionally biased region" description="Polar residues" evidence="6">
    <location>
        <begin position="1"/>
        <end position="18"/>
    </location>
</feature>
<accession>A0A1S3DD70</accession>
<dbReference type="Pfam" id="PF00173">
    <property type="entry name" value="Cyt-b5"/>
    <property type="match status" value="1"/>
</dbReference>
<feature type="region of interest" description="Disordered" evidence="6">
    <location>
        <begin position="1"/>
        <end position="20"/>
    </location>
</feature>
<keyword evidence="3" id="KW-0479">Metal-binding</keyword>
<dbReference type="Pfam" id="PF00970">
    <property type="entry name" value="FAD_binding_6"/>
    <property type="match status" value="1"/>
</dbReference>
<dbReference type="InterPro" id="IPR036400">
    <property type="entry name" value="Cyt_B5-like_heme/steroid_sf"/>
</dbReference>
<dbReference type="PaxDb" id="121845-A0A1S3DD70"/>
<keyword evidence="2" id="KW-0349">Heme</keyword>
<comment type="similarity">
    <text evidence="1">Belongs to the flavoprotein pyridine nucleotide cytochrome reductase family.</text>
</comment>
<dbReference type="InterPro" id="IPR008333">
    <property type="entry name" value="Cbr1-like_FAD-bd_dom"/>
</dbReference>
<evidence type="ECO:0000256" key="5">
    <source>
        <dbReference type="ARBA" id="ARBA00023004"/>
    </source>
</evidence>
<dbReference type="GeneID" id="103516316"/>
<keyword evidence="5" id="KW-0408">Iron</keyword>
<evidence type="ECO:0000259" key="7">
    <source>
        <dbReference type="PROSITE" id="PS50255"/>
    </source>
</evidence>
<organism evidence="9 10">
    <name type="scientific">Diaphorina citri</name>
    <name type="common">Asian citrus psyllid</name>
    <dbReference type="NCBI Taxonomy" id="121845"/>
    <lineage>
        <taxon>Eukaryota</taxon>
        <taxon>Metazoa</taxon>
        <taxon>Ecdysozoa</taxon>
        <taxon>Arthropoda</taxon>
        <taxon>Hexapoda</taxon>
        <taxon>Insecta</taxon>
        <taxon>Pterygota</taxon>
        <taxon>Neoptera</taxon>
        <taxon>Paraneoptera</taxon>
        <taxon>Hemiptera</taxon>
        <taxon>Sternorrhyncha</taxon>
        <taxon>Psylloidea</taxon>
        <taxon>Psyllidae</taxon>
        <taxon>Diaphorininae</taxon>
        <taxon>Diaphorina</taxon>
    </lineage>
</organism>
<dbReference type="GO" id="GO:0046872">
    <property type="term" value="F:metal ion binding"/>
    <property type="evidence" value="ECO:0007669"/>
    <property type="project" value="UniProtKB-KW"/>
</dbReference>
<evidence type="ECO:0000313" key="9">
    <source>
        <dbReference type="Proteomes" id="UP000079169"/>
    </source>
</evidence>
<dbReference type="Gene3D" id="3.40.50.80">
    <property type="entry name" value="Nucleotide-binding domain of ferredoxin-NADP reductase (FNR) module"/>
    <property type="match status" value="1"/>
</dbReference>
<dbReference type="STRING" id="121845.A0A1S3DD70"/>
<dbReference type="PROSITE" id="PS00191">
    <property type="entry name" value="CYTOCHROME_B5_1"/>
    <property type="match status" value="1"/>
</dbReference>
<dbReference type="GO" id="GO:0004128">
    <property type="term" value="F:cytochrome-b5 reductase activity, acting on NAD(P)H"/>
    <property type="evidence" value="ECO:0007669"/>
    <property type="project" value="TreeGrafter"/>
</dbReference>
<keyword evidence="9" id="KW-1185">Reference proteome</keyword>
<dbReference type="InterPro" id="IPR051872">
    <property type="entry name" value="Cytochrome_b5/Flavoprotein_Rdt"/>
</dbReference>
<dbReference type="InterPro" id="IPR017938">
    <property type="entry name" value="Riboflavin_synthase-like_b-brl"/>
</dbReference>
<feature type="domain" description="FAD-binding FR-type" evidence="8">
    <location>
        <begin position="274"/>
        <end position="381"/>
    </location>
</feature>
<dbReference type="SUPFAM" id="SSF63380">
    <property type="entry name" value="Riboflavin synthase domain-like"/>
    <property type="match status" value="1"/>
</dbReference>
<gene>
    <name evidence="10" type="primary">LOC103516316</name>
</gene>
<dbReference type="PROSITE" id="PS51384">
    <property type="entry name" value="FAD_FR"/>
    <property type="match status" value="1"/>
</dbReference>
<evidence type="ECO:0000256" key="3">
    <source>
        <dbReference type="ARBA" id="ARBA00022723"/>
    </source>
</evidence>
<dbReference type="InterPro" id="IPR039261">
    <property type="entry name" value="FNR_nucleotide-bd"/>
</dbReference>
<dbReference type="Proteomes" id="UP000079169">
    <property type="component" value="Unplaced"/>
</dbReference>
<dbReference type="PANTHER" id="PTHR46237">
    <property type="entry name" value="CYTOCHROME B5 REDUCTASE 4 FAMILY MEMBER"/>
    <property type="match status" value="1"/>
</dbReference>
<evidence type="ECO:0000256" key="4">
    <source>
        <dbReference type="ARBA" id="ARBA00023002"/>
    </source>
</evidence>
<proteinExistence type="inferred from homology"/>
<dbReference type="GO" id="GO:0006801">
    <property type="term" value="P:superoxide metabolic process"/>
    <property type="evidence" value="ECO:0007669"/>
    <property type="project" value="TreeGrafter"/>
</dbReference>
<dbReference type="InterPro" id="IPR017927">
    <property type="entry name" value="FAD-bd_FR_type"/>
</dbReference>
<dbReference type="InterPro" id="IPR018506">
    <property type="entry name" value="Cyt_B5_heme-BS"/>
</dbReference>
<evidence type="ECO:0000256" key="1">
    <source>
        <dbReference type="ARBA" id="ARBA00006105"/>
    </source>
</evidence>
<name>A0A1S3DD70_DIACI</name>
<dbReference type="InterPro" id="IPR001433">
    <property type="entry name" value="OxRdtase_FAD/NAD-bd"/>
</dbReference>
<dbReference type="RefSeq" id="XP_008479504.1">
    <property type="nucleotide sequence ID" value="XM_008481282.3"/>
</dbReference>
<reference evidence="10" key="1">
    <citation type="submission" date="2025-08" db="UniProtKB">
        <authorList>
            <consortium name="RefSeq"/>
        </authorList>
    </citation>
    <scope>IDENTIFICATION</scope>
</reference>